<dbReference type="PANTHER" id="PTHR33559">
    <property type="entry name" value="PROTEASOME ASSEMBLY CHAPERONE 4"/>
    <property type="match status" value="1"/>
</dbReference>
<organism evidence="1 2">
    <name type="scientific">Clunio marinus</name>
    <dbReference type="NCBI Taxonomy" id="568069"/>
    <lineage>
        <taxon>Eukaryota</taxon>
        <taxon>Metazoa</taxon>
        <taxon>Ecdysozoa</taxon>
        <taxon>Arthropoda</taxon>
        <taxon>Hexapoda</taxon>
        <taxon>Insecta</taxon>
        <taxon>Pterygota</taxon>
        <taxon>Neoptera</taxon>
        <taxon>Endopterygota</taxon>
        <taxon>Diptera</taxon>
        <taxon>Nematocera</taxon>
        <taxon>Chironomoidea</taxon>
        <taxon>Chironomidae</taxon>
        <taxon>Clunio</taxon>
    </lineage>
</organism>
<dbReference type="Proteomes" id="UP000183832">
    <property type="component" value="Unassembled WGS sequence"/>
</dbReference>
<protein>
    <submittedName>
        <fullName evidence="1">CLUMA_CG013203, isoform A</fullName>
    </submittedName>
</protein>
<reference evidence="1 2" key="1">
    <citation type="submission" date="2015-04" db="EMBL/GenBank/DDBJ databases">
        <authorList>
            <person name="Syromyatnikov M.Y."/>
            <person name="Popov V.N."/>
        </authorList>
    </citation>
    <scope>NUCLEOTIDE SEQUENCE [LARGE SCALE GENOMIC DNA]</scope>
</reference>
<dbReference type="InterPro" id="IPR032157">
    <property type="entry name" value="PAC4"/>
</dbReference>
<dbReference type="AlphaFoldDB" id="A0A1J1IK29"/>
<dbReference type="OrthoDB" id="368507at2759"/>
<dbReference type="EMBL" id="CVRI01000054">
    <property type="protein sequence ID" value="CRK99900.1"/>
    <property type="molecule type" value="Genomic_DNA"/>
</dbReference>
<name>A0A1J1IK29_9DIPT</name>
<dbReference type="PANTHER" id="PTHR33559:SF1">
    <property type="entry name" value="PROTEASOME ASSEMBLY CHAPERONE 4"/>
    <property type="match status" value="1"/>
</dbReference>
<dbReference type="Pfam" id="PF16093">
    <property type="entry name" value="PAC4"/>
    <property type="match status" value="1"/>
</dbReference>
<evidence type="ECO:0000313" key="1">
    <source>
        <dbReference type="EMBL" id="CRK99900.1"/>
    </source>
</evidence>
<dbReference type="STRING" id="568069.A0A1J1IK29"/>
<sequence length="120" mass="13466">MSTVESAFSSHSFSGDVSGQSFKYRVLKMHDSLFIYIGKKDEELLSGLGLGFPSRTSDQESVSMSIINTEAPESVDLAKNISQRLKKPVFVSCNTLLDRISRPVIEKRLLDELNNHPDRF</sequence>
<keyword evidence="2" id="KW-1185">Reference proteome</keyword>
<evidence type="ECO:0000313" key="2">
    <source>
        <dbReference type="Proteomes" id="UP000183832"/>
    </source>
</evidence>
<accession>A0A1J1IK29</accession>
<dbReference type="GO" id="GO:0043248">
    <property type="term" value="P:proteasome assembly"/>
    <property type="evidence" value="ECO:0007669"/>
    <property type="project" value="InterPro"/>
</dbReference>
<proteinExistence type="predicted"/>
<gene>
    <name evidence="1" type="ORF">CLUMA_CG013203</name>
</gene>